<dbReference type="GO" id="GO:0004519">
    <property type="term" value="F:endonuclease activity"/>
    <property type="evidence" value="ECO:0007669"/>
    <property type="project" value="UniProtKB-KW"/>
</dbReference>
<keyword evidence="3" id="KW-1185">Reference proteome</keyword>
<dbReference type="InterPro" id="IPR029471">
    <property type="entry name" value="HNH_5"/>
</dbReference>
<keyword evidence="2" id="KW-0255">Endonuclease</keyword>
<sequence>MAYNCLYQLDGCKGNVGSEEHSILKALGGRFKSKQICCEICNNKLGKEIDNVLTDNLKEVCVLNQIIREDGVRPVVEGITAVDGLSVDLTYEGFRLSKVATAIEKLSSKCEHIQVVGDLKRKEAVLQRFEQLKGQKAYQGAEYEGEELQESVKQVAFKRTWSFSFSKNELRSIAKTALTELARNVAPKRLRTGQFEQVIDFIKGQDNADGLVRYFKRTCIPHTEILGHLQHSTFTICLPEGGCYGIVCLFGTFAFCVKLSDSWDGPVLYKASLIDPSSEDHKIDKLDWSEHLSTLYAQQSMKLLLERGASLSVTYSSDDLARLVCASDVIKGIRFS</sequence>
<feature type="domain" description="HNH endonuclease 5" evidence="1">
    <location>
        <begin position="18"/>
        <end position="57"/>
    </location>
</feature>
<accession>A0ABY5GMJ7</accession>
<protein>
    <submittedName>
        <fullName evidence="2">HNH endonuclease</fullName>
    </submittedName>
</protein>
<dbReference type="Pfam" id="PF14279">
    <property type="entry name" value="HNH_5"/>
    <property type="match status" value="1"/>
</dbReference>
<gene>
    <name evidence="2" type="ORF">NNL38_16335</name>
</gene>
<reference evidence="2" key="1">
    <citation type="submission" date="2022-07" db="EMBL/GenBank/DDBJ databases">
        <title>Genome sequencing of Photobacterium atrarenae GJH2-4.</title>
        <authorList>
            <person name="Park S.-J."/>
        </authorList>
    </citation>
    <scope>NUCLEOTIDE SEQUENCE</scope>
    <source>
        <strain evidence="2">GJH2-4</strain>
    </source>
</reference>
<dbReference type="RefSeq" id="WP_255391497.1">
    <property type="nucleotide sequence ID" value="NZ_CP101509.1"/>
</dbReference>
<keyword evidence="2" id="KW-0378">Hydrolase</keyword>
<dbReference type="Proteomes" id="UP001057998">
    <property type="component" value="Chromosome 2"/>
</dbReference>
<evidence type="ECO:0000313" key="2">
    <source>
        <dbReference type="EMBL" id="UTV30153.1"/>
    </source>
</evidence>
<dbReference type="EMBL" id="CP101509">
    <property type="protein sequence ID" value="UTV30153.1"/>
    <property type="molecule type" value="Genomic_DNA"/>
</dbReference>
<keyword evidence="2" id="KW-0540">Nuclease</keyword>
<evidence type="ECO:0000259" key="1">
    <source>
        <dbReference type="Pfam" id="PF14279"/>
    </source>
</evidence>
<name>A0ABY5GMJ7_9GAMM</name>
<proteinExistence type="predicted"/>
<evidence type="ECO:0000313" key="3">
    <source>
        <dbReference type="Proteomes" id="UP001057998"/>
    </source>
</evidence>
<organism evidence="2 3">
    <name type="scientific">Photobacterium atrarenae</name>
    <dbReference type="NCBI Taxonomy" id="865757"/>
    <lineage>
        <taxon>Bacteria</taxon>
        <taxon>Pseudomonadati</taxon>
        <taxon>Pseudomonadota</taxon>
        <taxon>Gammaproteobacteria</taxon>
        <taxon>Vibrionales</taxon>
        <taxon>Vibrionaceae</taxon>
        <taxon>Photobacterium</taxon>
    </lineage>
</organism>